<dbReference type="SMART" id="SM00355">
    <property type="entry name" value="ZnF_C2H2"/>
    <property type="match status" value="4"/>
</dbReference>
<gene>
    <name evidence="15" type="ORF">EPUL_001649</name>
</gene>
<dbReference type="GO" id="GO:0008270">
    <property type="term" value="F:zinc ion binding"/>
    <property type="evidence" value="ECO:0007669"/>
    <property type="project" value="UniProtKB-KW"/>
</dbReference>
<dbReference type="InterPro" id="IPR001841">
    <property type="entry name" value="Znf_RING"/>
</dbReference>
<comment type="catalytic activity">
    <reaction evidence="1">
        <text>S-ubiquitinyl-[E2 ubiquitin-conjugating enzyme]-L-cysteine + [acceptor protein]-L-lysine = [E2 ubiquitin-conjugating enzyme]-L-cysteine + N(6)-ubiquitinyl-[acceptor protein]-L-lysine.</text>
        <dbReference type="EC" id="2.3.2.27"/>
    </reaction>
</comment>
<evidence type="ECO:0000256" key="4">
    <source>
        <dbReference type="ARBA" id="ARBA00012483"/>
    </source>
</evidence>
<keyword evidence="10" id="KW-0862">Zinc</keyword>
<dbReference type="PANTHER" id="PTHR22938">
    <property type="entry name" value="ZINC FINGER PROTEIN 598"/>
    <property type="match status" value="1"/>
</dbReference>
<evidence type="ECO:0000256" key="7">
    <source>
        <dbReference type="ARBA" id="ARBA00022679"/>
    </source>
</evidence>
<feature type="compositionally biased region" description="Polar residues" evidence="13">
    <location>
        <begin position="763"/>
        <end position="777"/>
    </location>
</feature>
<dbReference type="STRING" id="225359.A0A2S4PZY5"/>
<accession>A0A2S4PZY5</accession>
<dbReference type="InterPro" id="IPR056437">
    <property type="entry name" value="Znf-C2H2_ZNF598/HEL2"/>
</dbReference>
<comment type="subcellular location">
    <subcellularLocation>
        <location evidence="2">Cytoplasm</location>
    </subcellularLocation>
</comment>
<evidence type="ECO:0000256" key="5">
    <source>
        <dbReference type="ARBA" id="ARBA00022490"/>
    </source>
</evidence>
<protein>
    <recommendedName>
        <fullName evidence="4">RING-type E3 ubiquitin transferase</fullName>
        <ecNumber evidence="4">2.3.2.27</ecNumber>
    </recommendedName>
</protein>
<evidence type="ECO:0000256" key="9">
    <source>
        <dbReference type="ARBA" id="ARBA00022771"/>
    </source>
</evidence>
<evidence type="ECO:0000313" key="15">
    <source>
        <dbReference type="EMBL" id="POS87566.1"/>
    </source>
</evidence>
<feature type="compositionally biased region" description="Low complexity" evidence="13">
    <location>
        <begin position="445"/>
        <end position="454"/>
    </location>
</feature>
<dbReference type="InterPro" id="IPR044288">
    <property type="entry name" value="ZNF598/HEL2"/>
</dbReference>
<evidence type="ECO:0000256" key="6">
    <source>
        <dbReference type="ARBA" id="ARBA00022553"/>
    </source>
</evidence>
<feature type="region of interest" description="Disordered" evidence="13">
    <location>
        <begin position="1"/>
        <end position="52"/>
    </location>
</feature>
<sequence length="803" mass="89862">MTDGSAINTRNKAKSSVRGKNNSQSVRENAGRKKSSRKKSSEKIEEQKHVKVPELMHGKLPSRTDIEPPEFENESCVICASDIIHESFGPCNHRTCHVCSIRMRVLFKDKTCTLCRTPAPHVVITDSRTKRFEDFTDEYFKKMDFLSIEENIGLRFDNPQIRDDTLWMLAYNCPEKNCDVACHSWPNLHDHTRKVHGKKICDLCAKHRKIFPHEHDLFTDIELSKHMKKGDKNPTSGNQTGFKGHPLCNFCGNRFYGDDELYKHLREKHERCFVCDLANPDKPPSYYINYEALYQHFVQDHFICKVKDCLDQKYIAFVSEFELRAHMIEVHGNSLSKDDRRDMRNIDLSDFSYRQPYLQERRDAVGQRGNLANRGRGRGRGRDPNAGLPLPVTGQSLRRDEQAFQRQLAVQSSQSITTRNFGHQLTISSASAPAPALVSNERQKPQPQVSKPVQTSGHPEGANTGASSSFDLVRINNNTPNERVRSLKDKAVNERASLLLQNNSLKISQFHSFLIAFKDGSIIASSFIDNLLLLFVEIPSSSLGTLIREIADLIEDEKKAEELRTAWNNWRAINEDYPSLPTASNSGDSSAILSWAARTGNVSSSGYNALASSVRITKLKKSTAQSGRSPISQSRSWGSASMASGSVEEDSSKMMNDSSSAFPTLPSSGNKNLSNSQKPVTKIWASTLNVTTNSSSNNLDHSGPSRRPITLSTGRNIEGKKGKEAFPSLPSVERPHDQIFGNGNRPVKRNISAPKDNVWRGNGETSLSGRDVQTNVDVINEESGSKGKKKGNKEKKQLLMGWG</sequence>
<comment type="caution">
    <text evidence="15">The sequence shown here is derived from an EMBL/GenBank/DDBJ whole genome shotgun (WGS) entry which is preliminary data.</text>
</comment>
<evidence type="ECO:0000256" key="11">
    <source>
        <dbReference type="ARBA" id="ARBA00035113"/>
    </source>
</evidence>
<proteinExistence type="inferred from homology"/>
<feature type="compositionally biased region" description="Polar residues" evidence="13">
    <location>
        <begin position="622"/>
        <end position="644"/>
    </location>
</feature>
<dbReference type="EMBL" id="PEDP01000105">
    <property type="protein sequence ID" value="POS87566.1"/>
    <property type="molecule type" value="Genomic_DNA"/>
</dbReference>
<name>A0A2S4PZY5_9PEZI</name>
<dbReference type="GO" id="GO:0072344">
    <property type="term" value="P:rescue of stalled ribosome"/>
    <property type="evidence" value="ECO:0007669"/>
    <property type="project" value="InterPro"/>
</dbReference>
<dbReference type="GO" id="GO:0061630">
    <property type="term" value="F:ubiquitin protein ligase activity"/>
    <property type="evidence" value="ECO:0007669"/>
    <property type="project" value="UniProtKB-EC"/>
</dbReference>
<feature type="compositionally biased region" description="Polar residues" evidence="13">
    <location>
        <begin position="653"/>
        <end position="677"/>
    </location>
</feature>
<comment type="similarity">
    <text evidence="11">Belongs to the ZNF598/HEL2 family.</text>
</comment>
<dbReference type="PANTHER" id="PTHR22938:SF0">
    <property type="entry name" value="E3 UBIQUITIN-PROTEIN LIGASE ZNF598"/>
    <property type="match status" value="1"/>
</dbReference>
<evidence type="ECO:0000256" key="10">
    <source>
        <dbReference type="ARBA" id="ARBA00022833"/>
    </source>
</evidence>
<evidence type="ECO:0000256" key="2">
    <source>
        <dbReference type="ARBA" id="ARBA00004496"/>
    </source>
</evidence>
<feature type="region of interest" description="Disordered" evidence="13">
    <location>
        <begin position="693"/>
        <end position="803"/>
    </location>
</feature>
<feature type="region of interest" description="Disordered" evidence="13">
    <location>
        <begin position="432"/>
        <end position="470"/>
    </location>
</feature>
<organism evidence="15 16">
    <name type="scientific">Erysiphe pulchra</name>
    <dbReference type="NCBI Taxonomy" id="225359"/>
    <lineage>
        <taxon>Eukaryota</taxon>
        <taxon>Fungi</taxon>
        <taxon>Dikarya</taxon>
        <taxon>Ascomycota</taxon>
        <taxon>Pezizomycotina</taxon>
        <taxon>Leotiomycetes</taxon>
        <taxon>Erysiphales</taxon>
        <taxon>Erysiphaceae</taxon>
        <taxon>Erysiphe</taxon>
    </lineage>
</organism>
<evidence type="ECO:0000256" key="3">
    <source>
        <dbReference type="ARBA" id="ARBA00004906"/>
    </source>
</evidence>
<dbReference type="GO" id="GO:0043022">
    <property type="term" value="F:ribosome binding"/>
    <property type="evidence" value="ECO:0007669"/>
    <property type="project" value="TreeGrafter"/>
</dbReference>
<feature type="region of interest" description="Disordered" evidence="13">
    <location>
        <begin position="621"/>
        <end position="677"/>
    </location>
</feature>
<keyword evidence="9 12" id="KW-0863">Zinc-finger</keyword>
<evidence type="ECO:0000256" key="13">
    <source>
        <dbReference type="SAM" id="MobiDB-lite"/>
    </source>
</evidence>
<keyword evidence="6" id="KW-0597">Phosphoprotein</keyword>
<dbReference type="InterPro" id="IPR013083">
    <property type="entry name" value="Znf_RING/FYVE/PHD"/>
</dbReference>
<evidence type="ECO:0000256" key="8">
    <source>
        <dbReference type="ARBA" id="ARBA00022723"/>
    </source>
</evidence>
<dbReference type="InterPro" id="IPR057634">
    <property type="entry name" value="PAH_ZNF598/HEL2"/>
</dbReference>
<dbReference type="SUPFAM" id="SSF57850">
    <property type="entry name" value="RING/U-box"/>
    <property type="match status" value="1"/>
</dbReference>
<dbReference type="OrthoDB" id="3838338at2759"/>
<dbReference type="Pfam" id="PF23230">
    <property type="entry name" value="zf-C2H2_13"/>
    <property type="match status" value="1"/>
</dbReference>
<feature type="compositionally biased region" description="Polar residues" evidence="13">
    <location>
        <begin position="18"/>
        <end position="27"/>
    </location>
</feature>
<dbReference type="Proteomes" id="UP000237438">
    <property type="component" value="Unassembled WGS sequence"/>
</dbReference>
<keyword evidence="7" id="KW-0808">Transferase</keyword>
<comment type="pathway">
    <text evidence="3">Protein modification; protein ubiquitination.</text>
</comment>
<dbReference type="EC" id="2.3.2.27" evidence="4"/>
<feature type="compositionally biased region" description="Basic and acidic residues" evidence="13">
    <location>
        <begin position="39"/>
        <end position="52"/>
    </location>
</feature>
<feature type="region of interest" description="Disordered" evidence="13">
    <location>
        <begin position="362"/>
        <end position="393"/>
    </location>
</feature>
<dbReference type="GO" id="GO:0016567">
    <property type="term" value="P:protein ubiquitination"/>
    <property type="evidence" value="ECO:0007669"/>
    <property type="project" value="TreeGrafter"/>
</dbReference>
<dbReference type="PROSITE" id="PS50089">
    <property type="entry name" value="ZF_RING_2"/>
    <property type="match status" value="1"/>
</dbReference>
<feature type="compositionally biased region" description="Polar residues" evidence="13">
    <location>
        <begin position="1"/>
        <end position="10"/>
    </location>
</feature>
<feature type="domain" description="RING-type" evidence="14">
    <location>
        <begin position="76"/>
        <end position="116"/>
    </location>
</feature>
<dbReference type="Pfam" id="PF25447">
    <property type="entry name" value="RING_ZNF598"/>
    <property type="match status" value="1"/>
</dbReference>
<evidence type="ECO:0000313" key="16">
    <source>
        <dbReference type="Proteomes" id="UP000237438"/>
    </source>
</evidence>
<dbReference type="GO" id="GO:0005737">
    <property type="term" value="C:cytoplasm"/>
    <property type="evidence" value="ECO:0007669"/>
    <property type="project" value="UniProtKB-SubCell"/>
</dbReference>
<dbReference type="PROSITE" id="PS00028">
    <property type="entry name" value="ZINC_FINGER_C2H2_1"/>
    <property type="match status" value="2"/>
</dbReference>
<keyword evidence="5" id="KW-0963">Cytoplasm</keyword>
<dbReference type="Pfam" id="PF23202">
    <property type="entry name" value="PAH_ZNF598"/>
    <property type="match status" value="1"/>
</dbReference>
<evidence type="ECO:0000259" key="14">
    <source>
        <dbReference type="PROSITE" id="PS50089"/>
    </source>
</evidence>
<keyword evidence="8" id="KW-0479">Metal-binding</keyword>
<evidence type="ECO:0000256" key="1">
    <source>
        <dbReference type="ARBA" id="ARBA00000900"/>
    </source>
</evidence>
<dbReference type="InterPro" id="IPR041888">
    <property type="entry name" value="RING-HC_ZNF598/HEL2"/>
</dbReference>
<reference evidence="15 16" key="1">
    <citation type="submission" date="2017-10" db="EMBL/GenBank/DDBJ databases">
        <title>Development of genomic resources for the powdery mildew, Erysiphe pulchra.</title>
        <authorList>
            <person name="Wadl P.A."/>
            <person name="Mack B.M."/>
            <person name="Moore G."/>
            <person name="Beltz S.B."/>
        </authorList>
    </citation>
    <scope>NUCLEOTIDE SEQUENCE [LARGE SCALE GENOMIC DNA]</scope>
    <source>
        <strain evidence="15">Cflorida</strain>
    </source>
</reference>
<keyword evidence="16" id="KW-1185">Reference proteome</keyword>
<dbReference type="InterPro" id="IPR013087">
    <property type="entry name" value="Znf_C2H2_type"/>
</dbReference>
<dbReference type="Gene3D" id="3.30.40.10">
    <property type="entry name" value="Zinc/RING finger domain, C3HC4 (zinc finger)"/>
    <property type="match status" value="1"/>
</dbReference>
<dbReference type="CDD" id="cd16615">
    <property type="entry name" value="RING-HC_ZNF598"/>
    <property type="match status" value="1"/>
</dbReference>
<evidence type="ECO:0000256" key="12">
    <source>
        <dbReference type="PROSITE-ProRule" id="PRU00175"/>
    </source>
</evidence>
<dbReference type="AlphaFoldDB" id="A0A2S4PZY5"/>